<dbReference type="PROSITE" id="PS51257">
    <property type="entry name" value="PROKAR_LIPOPROTEIN"/>
    <property type="match status" value="1"/>
</dbReference>
<evidence type="ECO:0000256" key="1">
    <source>
        <dbReference type="ARBA" id="ARBA00022475"/>
    </source>
</evidence>
<dbReference type="Gene3D" id="3.40.190.10">
    <property type="entry name" value="Periplasmic binding protein-like II"/>
    <property type="match status" value="2"/>
</dbReference>
<keyword evidence="5" id="KW-0449">Lipoprotein</keyword>
<evidence type="ECO:0000313" key="7">
    <source>
        <dbReference type="EMBL" id="TBL78961.1"/>
    </source>
</evidence>
<dbReference type="SUPFAM" id="SSF53850">
    <property type="entry name" value="Periplasmic binding protein-like II"/>
    <property type="match status" value="1"/>
</dbReference>
<evidence type="ECO:0000313" key="8">
    <source>
        <dbReference type="Proteomes" id="UP000293142"/>
    </source>
</evidence>
<dbReference type="PANTHER" id="PTHR43649">
    <property type="entry name" value="ARABINOSE-BINDING PROTEIN-RELATED"/>
    <property type="match status" value="1"/>
</dbReference>
<keyword evidence="3" id="KW-0472">Membrane</keyword>
<reference evidence="7 8" key="1">
    <citation type="submission" date="2019-02" db="EMBL/GenBank/DDBJ databases">
        <title>Paenibacillus sp. nov., isolated from surface-sterilized tissue of Thalictrum simplex L.</title>
        <authorList>
            <person name="Tuo L."/>
        </authorList>
    </citation>
    <scope>NUCLEOTIDE SEQUENCE [LARGE SCALE GENOMIC DNA]</scope>
    <source>
        <strain evidence="7 8">N2SHLJ1</strain>
    </source>
</reference>
<evidence type="ECO:0000256" key="3">
    <source>
        <dbReference type="ARBA" id="ARBA00023136"/>
    </source>
</evidence>
<keyword evidence="1" id="KW-1003">Cell membrane</keyword>
<name>A0A4Q9DVF0_9BACL</name>
<evidence type="ECO:0000256" key="5">
    <source>
        <dbReference type="ARBA" id="ARBA00023288"/>
    </source>
</evidence>
<evidence type="ECO:0000256" key="4">
    <source>
        <dbReference type="ARBA" id="ARBA00023139"/>
    </source>
</evidence>
<protein>
    <submittedName>
        <fullName evidence="7">Extracellular solute-binding protein</fullName>
    </submittedName>
</protein>
<dbReference type="InterPro" id="IPR006059">
    <property type="entry name" value="SBP"/>
</dbReference>
<dbReference type="PANTHER" id="PTHR43649:SF33">
    <property type="entry name" value="POLYGALACTURONAN_RHAMNOGALACTURONAN-BINDING PROTEIN YTCQ"/>
    <property type="match status" value="1"/>
</dbReference>
<feature type="signal peptide" evidence="6">
    <location>
        <begin position="1"/>
        <end position="30"/>
    </location>
</feature>
<gene>
    <name evidence="7" type="ORF">EYB31_12075</name>
</gene>
<proteinExistence type="predicted"/>
<feature type="chain" id="PRO_5039259887" evidence="6">
    <location>
        <begin position="31"/>
        <end position="532"/>
    </location>
</feature>
<comment type="caution">
    <text evidence="7">The sequence shown here is derived from an EMBL/GenBank/DDBJ whole genome shotgun (WGS) entry which is preliminary data.</text>
</comment>
<dbReference type="OrthoDB" id="2491264at2"/>
<dbReference type="Pfam" id="PF01547">
    <property type="entry name" value="SBP_bac_1"/>
    <property type="match status" value="1"/>
</dbReference>
<evidence type="ECO:0000256" key="2">
    <source>
        <dbReference type="ARBA" id="ARBA00022729"/>
    </source>
</evidence>
<dbReference type="AlphaFoldDB" id="A0A4Q9DVF0"/>
<dbReference type="EMBL" id="SIRE01000008">
    <property type="protein sequence ID" value="TBL78961.1"/>
    <property type="molecule type" value="Genomic_DNA"/>
</dbReference>
<keyword evidence="8" id="KW-1185">Reference proteome</keyword>
<keyword evidence="2 6" id="KW-0732">Signal</keyword>
<evidence type="ECO:0000256" key="6">
    <source>
        <dbReference type="SAM" id="SignalP"/>
    </source>
</evidence>
<keyword evidence="4" id="KW-0564">Palmitate</keyword>
<dbReference type="InterPro" id="IPR050490">
    <property type="entry name" value="Bact_solute-bd_prot1"/>
</dbReference>
<accession>A0A4Q9DVF0</accession>
<dbReference type="Proteomes" id="UP000293142">
    <property type="component" value="Unassembled WGS sequence"/>
</dbReference>
<organism evidence="7 8">
    <name type="scientific">Paenibacillus thalictri</name>
    <dbReference type="NCBI Taxonomy" id="2527873"/>
    <lineage>
        <taxon>Bacteria</taxon>
        <taxon>Bacillati</taxon>
        <taxon>Bacillota</taxon>
        <taxon>Bacilli</taxon>
        <taxon>Bacillales</taxon>
        <taxon>Paenibacillaceae</taxon>
        <taxon>Paenibacillus</taxon>
    </lineage>
</organism>
<sequence length="532" mass="58875">MMIMRQMKPLTTMLVAATAFSTLLSACSSADNTAGGASSAAGEQASSVLNPSGFPIVKSEVSMRVFGCKDPNQAAWKDVLVLKEYEKKSGIKMMYEETPAQGCDEKRNLLFASNELPDVFLRANLTNTDISKYGMQEQMLIPLEGIIDKYAPNLKKLFEQYPDAKKSVTATDGHIYSLPVFRLQAAGRGDKVWINQDWLKKLNLKAPTNVDELFTVLRAFRDQDPNGNGKKDEIPLGLRDPGMVFSTFAGSFGLDRQLGTNANIEGNKVKLWIGDDRYKELLMFLNKLYAEKLLYADFYAADLPKWRSNLSQALYGMFFIYASDPFTKVENQFAGMAPIKGPHGDQLLSTGSPLASPIGTFAITKVNKNPEAAIRWVDYFYSEEGSRFFNYGVEGQTYNMQNGKPVLVDSIKNDPRGMMAALGQVNLVPGGGFPTIIVDDIVLSERTKEVSAASETFTSKAIYGAPIFGKEATDKIVPIKADIDKYVQESAIKFILGETSFDKWGEYTATLKKMKVDELEQAYQAAFDAMSK</sequence>